<reference evidence="2 3" key="1">
    <citation type="submission" date="2017-03" db="EMBL/GenBank/DDBJ databases">
        <title>Genome analysis of Rhizobial strains effectives or ineffectives for nitrogen fixation isolated from bean seeds.</title>
        <authorList>
            <person name="Peralta H."/>
            <person name="Aguilar-Vera A."/>
            <person name="Mora Y."/>
            <person name="Vargas-Lagunas C."/>
            <person name="Girard L."/>
            <person name="Mora J."/>
        </authorList>
    </citation>
    <scope>NUCLEOTIDE SEQUENCE [LARGE SCALE GENOMIC DNA]</scope>
    <source>
        <strain evidence="2 3">CCGM3</strain>
    </source>
</reference>
<protein>
    <submittedName>
        <fullName evidence="2">Uncharacterized protein</fullName>
    </submittedName>
</protein>
<gene>
    <name evidence="2" type="ORF">B5K06_29840</name>
</gene>
<evidence type="ECO:0000256" key="1">
    <source>
        <dbReference type="SAM" id="MobiDB-lite"/>
    </source>
</evidence>
<sequence length="83" mass="9335">MDNQNEPGKSTWRADLAMRMAELVDQYAVLGVSQEDLFQEIIRAVARLRDQLEHDPDPADDALTSTVVDEPSNDWPAAEPGRR</sequence>
<accession>A0A370KFI1</accession>
<evidence type="ECO:0000313" key="2">
    <source>
        <dbReference type="EMBL" id="RDJ03208.1"/>
    </source>
</evidence>
<proteinExistence type="predicted"/>
<organism evidence="2 3">
    <name type="scientific">Rhizobium grahamii</name>
    <dbReference type="NCBI Taxonomy" id="1120045"/>
    <lineage>
        <taxon>Bacteria</taxon>
        <taxon>Pseudomonadati</taxon>
        <taxon>Pseudomonadota</taxon>
        <taxon>Alphaproteobacteria</taxon>
        <taxon>Hyphomicrobiales</taxon>
        <taxon>Rhizobiaceae</taxon>
        <taxon>Rhizobium/Agrobacterium group</taxon>
        <taxon>Rhizobium</taxon>
    </lineage>
</organism>
<dbReference type="EMBL" id="NAAC01000043">
    <property type="protein sequence ID" value="RDJ03208.1"/>
    <property type="molecule type" value="Genomic_DNA"/>
</dbReference>
<dbReference type="OrthoDB" id="8302037at2"/>
<dbReference type="RefSeq" id="WP_016555915.1">
    <property type="nucleotide sequence ID" value="NZ_KZ857269.1"/>
</dbReference>
<feature type="region of interest" description="Disordered" evidence="1">
    <location>
        <begin position="53"/>
        <end position="83"/>
    </location>
</feature>
<dbReference type="AlphaFoldDB" id="A0A370KFI1"/>
<dbReference type="Proteomes" id="UP000254939">
    <property type="component" value="Unassembled WGS sequence"/>
</dbReference>
<name>A0A370KFI1_9HYPH</name>
<evidence type="ECO:0000313" key="3">
    <source>
        <dbReference type="Proteomes" id="UP000254939"/>
    </source>
</evidence>
<comment type="caution">
    <text evidence="2">The sequence shown here is derived from an EMBL/GenBank/DDBJ whole genome shotgun (WGS) entry which is preliminary data.</text>
</comment>